<proteinExistence type="inferred from homology"/>
<gene>
    <name evidence="10" type="ORF">J2Z30_004184</name>
    <name evidence="9" type="ORF">SIRAN645</name>
</gene>
<reference evidence="9" key="1">
    <citation type="submission" date="2014-05" db="EMBL/GenBank/DDBJ databases">
        <authorList>
            <person name="Horn Fabian"/>
        </authorList>
    </citation>
    <scope>NUCLEOTIDE SEQUENCE</scope>
</reference>
<keyword evidence="1 6" id="KW-0285">Flavoprotein</keyword>
<comment type="similarity">
    <text evidence="5">Belongs to the NtaA/SnaA/DszA monooxygenase family.</text>
</comment>
<feature type="binding site" evidence="6">
    <location>
        <position position="56"/>
    </location>
    <ligand>
        <name>FMN</name>
        <dbReference type="ChEBI" id="CHEBI:58210"/>
    </ligand>
</feature>
<evidence type="ECO:0000313" key="11">
    <source>
        <dbReference type="Proteomes" id="UP000756710"/>
    </source>
</evidence>
<dbReference type="InterPro" id="IPR011251">
    <property type="entry name" value="Luciferase-like_dom"/>
</dbReference>
<dbReference type="NCBIfam" id="TIGR03860">
    <property type="entry name" value="FMN_nitrolo"/>
    <property type="match status" value="1"/>
</dbReference>
<feature type="binding site" evidence="6">
    <location>
        <position position="147"/>
    </location>
    <ligand>
        <name>FMN</name>
        <dbReference type="ChEBI" id="CHEBI:58210"/>
    </ligand>
</feature>
<dbReference type="InterPro" id="IPR036661">
    <property type="entry name" value="Luciferase-like_sf"/>
</dbReference>
<dbReference type="Gene3D" id="3.20.20.30">
    <property type="entry name" value="Luciferase-like domain"/>
    <property type="match status" value="1"/>
</dbReference>
<evidence type="ECO:0000256" key="1">
    <source>
        <dbReference type="ARBA" id="ARBA00022630"/>
    </source>
</evidence>
<dbReference type="GO" id="GO:0004497">
    <property type="term" value="F:monooxygenase activity"/>
    <property type="evidence" value="ECO:0007669"/>
    <property type="project" value="UniProtKB-KW"/>
</dbReference>
<evidence type="ECO:0000256" key="6">
    <source>
        <dbReference type="PIRSR" id="PIRSR000337-1"/>
    </source>
</evidence>
<dbReference type="Proteomes" id="UP000756710">
    <property type="component" value="Unassembled WGS sequence"/>
</dbReference>
<dbReference type="HOGENOM" id="CLU_022256_1_2_11"/>
<evidence type="ECO:0000259" key="8">
    <source>
        <dbReference type="Pfam" id="PF00296"/>
    </source>
</evidence>
<feature type="binding site" evidence="6">
    <location>
        <position position="218"/>
    </location>
    <ligand>
        <name>FMN</name>
        <dbReference type="ChEBI" id="CHEBI:58210"/>
    </ligand>
</feature>
<dbReference type="PIRSF" id="PIRSF000337">
    <property type="entry name" value="NTA_MOA"/>
    <property type="match status" value="1"/>
</dbReference>
<evidence type="ECO:0000256" key="7">
    <source>
        <dbReference type="SAM" id="MobiDB-lite"/>
    </source>
</evidence>
<dbReference type="InterPro" id="IPR051260">
    <property type="entry name" value="Diverse_substr_monoxygenases"/>
</dbReference>
<dbReference type="CDD" id="cd01095">
    <property type="entry name" value="Nitrilotriacetate_monoxgenase"/>
    <property type="match status" value="1"/>
</dbReference>
<evidence type="ECO:0000256" key="3">
    <source>
        <dbReference type="ARBA" id="ARBA00023002"/>
    </source>
</evidence>
<evidence type="ECO:0000256" key="5">
    <source>
        <dbReference type="ARBA" id="ARBA00033748"/>
    </source>
</evidence>
<evidence type="ECO:0000313" key="10">
    <source>
        <dbReference type="EMBL" id="MBP2063163.1"/>
    </source>
</evidence>
<accession>A0A060ZD34</accession>
<dbReference type="RefSeq" id="WP_044567002.1">
    <property type="nucleotide sequence ID" value="NZ_BAABDR010000033.1"/>
</dbReference>
<dbReference type="SUPFAM" id="SSF51679">
    <property type="entry name" value="Bacterial luciferase-like"/>
    <property type="match status" value="1"/>
</dbReference>
<feature type="binding site" evidence="6">
    <location>
        <position position="93"/>
    </location>
    <ligand>
        <name>FMN</name>
        <dbReference type="ChEBI" id="CHEBI:58210"/>
    </ligand>
</feature>
<keyword evidence="3" id="KW-0560">Oxidoreductase</keyword>
<evidence type="ECO:0000256" key="2">
    <source>
        <dbReference type="ARBA" id="ARBA00022643"/>
    </source>
</evidence>
<reference evidence="10 11" key="2">
    <citation type="submission" date="2021-03" db="EMBL/GenBank/DDBJ databases">
        <title>Genomic Encyclopedia of Type Strains, Phase IV (KMG-IV): sequencing the most valuable type-strain genomes for metagenomic binning, comparative biology and taxonomic classification.</title>
        <authorList>
            <person name="Goeker M."/>
        </authorList>
    </citation>
    <scope>NUCLEOTIDE SEQUENCE [LARGE SCALE GENOMIC DNA]</scope>
    <source>
        <strain evidence="10 11">DSM 41954</strain>
    </source>
</reference>
<dbReference type="GO" id="GO:0016705">
    <property type="term" value="F:oxidoreductase activity, acting on paired donors, with incorporation or reduction of molecular oxygen"/>
    <property type="evidence" value="ECO:0007669"/>
    <property type="project" value="InterPro"/>
</dbReference>
<sequence>MTRRLSLLVNITGVGNHPGAWTLPGRAPDAYVDPDHHLRVARTAERGALDGVFLADIPALHGDVGHGPGQALEPSMLLTYLAAATERLGVVLTGSTTFNEPYNLARRVLSLDHASRGRAGWNAVATFFPEAARNFGLDTVLDPGTRYRRAEEFIGLVHRLWDSWEDGALVADTDGARFADPDRIHSAQHSGEFFEVAGALNVPRSPQGRPVTVQAGASPQGVALAGRFAEAVYTPLLDREGARDYRARLAGQARRYGRDVSGIRLLPGLTPVIGGTEAEARARFAELEAGVHEDARQLARVARTLGLDPATTDPEVPLTEAQLSGPPPDRLPTGFFRAHAEIARREGLSLAGLAARTIGGHRSVVGTPERIADDITGWWSAGLVDGFTLLPDALPDGLDAFVDHVVPILRERGVFRQGYTGTTLRDHLGLPVPAPSYEPSGQKGATAR</sequence>
<keyword evidence="2 6" id="KW-0288">FMN</keyword>
<dbReference type="Pfam" id="PF00296">
    <property type="entry name" value="Bac_luciferase"/>
    <property type="match status" value="1"/>
</dbReference>
<dbReference type="EMBL" id="LK022848">
    <property type="protein sequence ID" value="CDR02162.1"/>
    <property type="molecule type" value="Genomic_DNA"/>
</dbReference>
<organism evidence="9">
    <name type="scientific">Streptomyces iranensis</name>
    <dbReference type="NCBI Taxonomy" id="576784"/>
    <lineage>
        <taxon>Bacteria</taxon>
        <taxon>Bacillati</taxon>
        <taxon>Actinomycetota</taxon>
        <taxon>Actinomycetes</taxon>
        <taxon>Kitasatosporales</taxon>
        <taxon>Streptomycetaceae</taxon>
        <taxon>Streptomyces</taxon>
        <taxon>Streptomyces violaceusniger group</taxon>
    </lineage>
</organism>
<feature type="domain" description="Luciferase-like" evidence="8">
    <location>
        <begin position="27"/>
        <end position="382"/>
    </location>
</feature>
<feature type="region of interest" description="Disordered" evidence="7">
    <location>
        <begin position="309"/>
        <end position="329"/>
    </location>
</feature>
<dbReference type="InterPro" id="IPR016215">
    <property type="entry name" value="NTA_MOA"/>
</dbReference>
<evidence type="ECO:0000256" key="4">
    <source>
        <dbReference type="ARBA" id="ARBA00023033"/>
    </source>
</evidence>
<dbReference type="AlphaFoldDB" id="A0A060ZD34"/>
<protein>
    <submittedName>
        <fullName evidence="10">FMN-dependent oxidoreductase (Nitrilotriacetate monooxygenase family)</fullName>
    </submittedName>
    <submittedName>
        <fullName evidence="9">FMN-dependent oxidoreductase, nitrilotriacetatemonooxygenase family</fullName>
    </submittedName>
</protein>
<keyword evidence="11" id="KW-1185">Reference proteome</keyword>
<dbReference type="PANTHER" id="PTHR30011">
    <property type="entry name" value="ALKANESULFONATE MONOOXYGENASE-RELATED"/>
    <property type="match status" value="1"/>
</dbReference>
<evidence type="ECO:0000313" key="9">
    <source>
        <dbReference type="EMBL" id="CDR02162.1"/>
    </source>
</evidence>
<name>A0A060ZD34_9ACTN</name>
<keyword evidence="4 9" id="KW-0503">Monooxygenase</keyword>
<dbReference type="EMBL" id="JAGGLR010000011">
    <property type="protein sequence ID" value="MBP2063163.1"/>
    <property type="molecule type" value="Genomic_DNA"/>
</dbReference>
<dbReference type="PANTHER" id="PTHR30011:SF16">
    <property type="entry name" value="C2H2 FINGER DOMAIN TRANSCRIPTION FACTOR (EUROFUNG)-RELATED"/>
    <property type="match status" value="1"/>
</dbReference>